<evidence type="ECO:0000313" key="4">
    <source>
        <dbReference type="Proteomes" id="UP001165190"/>
    </source>
</evidence>
<comment type="caution">
    <text evidence="3">The sequence shown here is derived from an EMBL/GenBank/DDBJ whole genome shotgun (WGS) entry which is preliminary data.</text>
</comment>
<dbReference type="InterPro" id="IPR018247">
    <property type="entry name" value="EF_Hand_1_Ca_BS"/>
</dbReference>
<evidence type="ECO:0000259" key="2">
    <source>
        <dbReference type="PROSITE" id="PS50222"/>
    </source>
</evidence>
<feature type="domain" description="EF-hand" evidence="2">
    <location>
        <begin position="57"/>
        <end position="85"/>
    </location>
</feature>
<keyword evidence="4" id="KW-1185">Reference proteome</keyword>
<evidence type="ECO:0000313" key="3">
    <source>
        <dbReference type="EMBL" id="GMI89711.1"/>
    </source>
</evidence>
<dbReference type="OrthoDB" id="26525at2759"/>
<dbReference type="Proteomes" id="UP001165190">
    <property type="component" value="Unassembled WGS sequence"/>
</dbReference>
<feature type="domain" description="EF-hand" evidence="2">
    <location>
        <begin position="14"/>
        <end position="49"/>
    </location>
</feature>
<accession>A0A9W7I705</accession>
<keyword evidence="1" id="KW-0106">Calcium</keyword>
<sequence length="93" mass="10636">MTIVKSFPAQPKALSKEQLRQHFLACDADHNELLTRAELKQAFRKLGAMIPGFRTWEALRCADANNDGCVSREELEALIDFAYKRQYTSMSDK</sequence>
<organism evidence="3 4">
    <name type="scientific">Hibiscus trionum</name>
    <name type="common">Flower of an hour</name>
    <dbReference type="NCBI Taxonomy" id="183268"/>
    <lineage>
        <taxon>Eukaryota</taxon>
        <taxon>Viridiplantae</taxon>
        <taxon>Streptophyta</taxon>
        <taxon>Embryophyta</taxon>
        <taxon>Tracheophyta</taxon>
        <taxon>Spermatophyta</taxon>
        <taxon>Magnoliopsida</taxon>
        <taxon>eudicotyledons</taxon>
        <taxon>Gunneridae</taxon>
        <taxon>Pentapetalae</taxon>
        <taxon>rosids</taxon>
        <taxon>malvids</taxon>
        <taxon>Malvales</taxon>
        <taxon>Malvaceae</taxon>
        <taxon>Malvoideae</taxon>
        <taxon>Hibiscus</taxon>
    </lineage>
</organism>
<name>A0A9W7I705_HIBTR</name>
<dbReference type="InterPro" id="IPR002048">
    <property type="entry name" value="EF_hand_dom"/>
</dbReference>
<dbReference type="PROSITE" id="PS50222">
    <property type="entry name" value="EF_HAND_2"/>
    <property type="match status" value="2"/>
</dbReference>
<protein>
    <recommendedName>
        <fullName evidence="2">EF-hand domain-containing protein</fullName>
    </recommendedName>
</protein>
<dbReference type="Pfam" id="PF13499">
    <property type="entry name" value="EF-hand_7"/>
    <property type="match status" value="1"/>
</dbReference>
<dbReference type="GO" id="GO:0005509">
    <property type="term" value="F:calcium ion binding"/>
    <property type="evidence" value="ECO:0007669"/>
    <property type="project" value="InterPro"/>
</dbReference>
<dbReference type="AlphaFoldDB" id="A0A9W7I705"/>
<dbReference type="SUPFAM" id="SSF47473">
    <property type="entry name" value="EF-hand"/>
    <property type="match status" value="1"/>
</dbReference>
<dbReference type="EMBL" id="BSYR01000023">
    <property type="protein sequence ID" value="GMI89711.1"/>
    <property type="molecule type" value="Genomic_DNA"/>
</dbReference>
<dbReference type="PROSITE" id="PS00018">
    <property type="entry name" value="EF_HAND_1"/>
    <property type="match status" value="1"/>
</dbReference>
<dbReference type="Gene3D" id="1.10.238.10">
    <property type="entry name" value="EF-hand"/>
    <property type="match status" value="1"/>
</dbReference>
<reference evidence="3" key="1">
    <citation type="submission" date="2023-05" db="EMBL/GenBank/DDBJ databases">
        <title>Genome and transcriptome analyses reveal genes involved in the formation of fine ridges on petal epidermal cells in Hibiscus trionum.</title>
        <authorList>
            <person name="Koshimizu S."/>
            <person name="Masuda S."/>
            <person name="Ishii T."/>
            <person name="Shirasu K."/>
            <person name="Hoshino A."/>
            <person name="Arita M."/>
        </authorList>
    </citation>
    <scope>NUCLEOTIDE SEQUENCE</scope>
    <source>
        <strain evidence="3">Hamamatsu line</strain>
    </source>
</reference>
<dbReference type="InterPro" id="IPR011992">
    <property type="entry name" value="EF-hand-dom_pair"/>
</dbReference>
<proteinExistence type="predicted"/>
<evidence type="ECO:0000256" key="1">
    <source>
        <dbReference type="ARBA" id="ARBA00022837"/>
    </source>
</evidence>
<gene>
    <name evidence="3" type="ORF">HRI_002640400</name>
</gene>